<feature type="domain" description="Protein translocase subunit SecDF P1" evidence="12">
    <location>
        <begin position="154"/>
        <end position="213"/>
    </location>
</feature>
<comment type="caution">
    <text evidence="9">Lacks conserved residue(s) required for the propagation of feature annotation.</text>
</comment>
<dbReference type="Pfam" id="PF21760">
    <property type="entry name" value="SecD_1st"/>
    <property type="match status" value="1"/>
</dbReference>
<evidence type="ECO:0000256" key="1">
    <source>
        <dbReference type="ARBA" id="ARBA00004651"/>
    </source>
</evidence>
<name>B9XN52_PEDPL</name>
<dbReference type="Pfam" id="PF22599">
    <property type="entry name" value="SecDF_P1_head"/>
    <property type="match status" value="1"/>
</dbReference>
<accession>B9XN52</accession>
<dbReference type="GO" id="GO:0005886">
    <property type="term" value="C:plasma membrane"/>
    <property type="evidence" value="ECO:0007669"/>
    <property type="project" value="UniProtKB-SubCell"/>
</dbReference>
<dbReference type="InterPro" id="IPR055344">
    <property type="entry name" value="SecD_SecF_C_bact"/>
</dbReference>
<feature type="domain" description="Protein export membrane protein SecD/SecF C-terminal" evidence="11">
    <location>
        <begin position="349"/>
        <end position="515"/>
    </location>
</feature>
<dbReference type="InterPro" id="IPR054384">
    <property type="entry name" value="SecDF_P1_head"/>
</dbReference>
<keyword evidence="8 9" id="KW-0472">Membrane</keyword>
<comment type="subunit">
    <text evidence="10">Forms a complex with SecD. Part of the essential Sec protein translocation apparatus which comprises SecA, SecYEG and auxiliary proteins SecDF. Other proteins may also be involved.</text>
</comment>
<dbReference type="AlphaFoldDB" id="B9XN52"/>
<evidence type="ECO:0000256" key="5">
    <source>
        <dbReference type="ARBA" id="ARBA00022927"/>
    </source>
</evidence>
<dbReference type="PRINTS" id="PR01755">
    <property type="entry name" value="SECFTRNLCASE"/>
</dbReference>
<comment type="function">
    <text evidence="9">Part of the Sec protein translocase complex. Interacts with the SecYEG preprotein conducting channel. SecDF uses the proton motive force (PMF) to complete protein translocation after the ATP-dependent function of SecA.</text>
</comment>
<dbReference type="GO" id="GO:0015450">
    <property type="term" value="F:protein-transporting ATPase activity"/>
    <property type="evidence" value="ECO:0007669"/>
    <property type="project" value="InterPro"/>
</dbReference>
<dbReference type="InterPro" id="IPR048631">
    <property type="entry name" value="SecD_1st"/>
</dbReference>
<keyword evidence="3 9" id="KW-1003">Cell membrane</keyword>
<dbReference type="NCBIfam" id="TIGR00966">
    <property type="entry name" value="transloc_SecF"/>
    <property type="match status" value="1"/>
</dbReference>
<dbReference type="Gene3D" id="1.20.1640.10">
    <property type="entry name" value="Multidrug efflux transporter AcrB transmembrane domain"/>
    <property type="match status" value="2"/>
</dbReference>
<dbReference type="OrthoDB" id="9805019at2"/>
<evidence type="ECO:0000313" key="15">
    <source>
        <dbReference type="Proteomes" id="UP000003688"/>
    </source>
</evidence>
<dbReference type="HAMAP" id="MF_01464_B">
    <property type="entry name" value="SecF_B"/>
    <property type="match status" value="1"/>
</dbReference>
<dbReference type="SUPFAM" id="SSF82866">
    <property type="entry name" value="Multidrug efflux transporter AcrB transmembrane domain"/>
    <property type="match status" value="2"/>
</dbReference>
<keyword evidence="4 9" id="KW-0812">Transmembrane</keyword>
<dbReference type="GO" id="GO:0043952">
    <property type="term" value="P:protein transport by the Sec complex"/>
    <property type="evidence" value="ECO:0007669"/>
    <property type="project" value="UniProtKB-UniRule"/>
</dbReference>
<comment type="similarity">
    <text evidence="9">Belongs to the SecD/SecF family. SecD subfamily.</text>
</comment>
<dbReference type="Pfam" id="PF02355">
    <property type="entry name" value="SecD_SecF_C"/>
    <property type="match status" value="2"/>
</dbReference>
<dbReference type="GO" id="GO:0065002">
    <property type="term" value="P:intracellular protein transmembrane transport"/>
    <property type="evidence" value="ECO:0007669"/>
    <property type="project" value="UniProtKB-UniRule"/>
</dbReference>
<dbReference type="EMBL" id="ABOX02000038">
    <property type="protein sequence ID" value="EEF58714.1"/>
    <property type="molecule type" value="Genomic_DNA"/>
</dbReference>
<feature type="transmembrane region" description="Helical" evidence="9">
    <location>
        <begin position="773"/>
        <end position="791"/>
    </location>
</feature>
<dbReference type="Proteomes" id="UP000003688">
    <property type="component" value="Unassembled WGS sequence"/>
</dbReference>
<evidence type="ECO:0000259" key="12">
    <source>
        <dbReference type="Pfam" id="PF21760"/>
    </source>
</evidence>
<feature type="transmembrane region" description="Helical" evidence="9">
    <location>
        <begin position="797"/>
        <end position="821"/>
    </location>
</feature>
<keyword evidence="6 9" id="KW-1133">Transmembrane helix</keyword>
<evidence type="ECO:0000256" key="3">
    <source>
        <dbReference type="ARBA" id="ARBA00022475"/>
    </source>
</evidence>
<proteinExistence type="inferred from homology"/>
<evidence type="ECO:0000259" key="11">
    <source>
        <dbReference type="Pfam" id="PF02355"/>
    </source>
</evidence>
<reference evidence="14 15" key="1">
    <citation type="journal article" date="2011" name="J. Bacteriol.">
        <title>Genome sequence of 'Pedosphaera parvula' Ellin514, an aerobic Verrucomicrobial isolate from pasture soil.</title>
        <authorList>
            <person name="Kant R."/>
            <person name="van Passel M.W."/>
            <person name="Sangwan P."/>
            <person name="Palva A."/>
            <person name="Lucas S."/>
            <person name="Copeland A."/>
            <person name="Lapidus A."/>
            <person name="Glavina Del Rio T."/>
            <person name="Dalin E."/>
            <person name="Tice H."/>
            <person name="Bruce D."/>
            <person name="Goodwin L."/>
            <person name="Pitluck S."/>
            <person name="Chertkov O."/>
            <person name="Larimer F.W."/>
            <person name="Land M.L."/>
            <person name="Hauser L."/>
            <person name="Brettin T.S."/>
            <person name="Detter J.C."/>
            <person name="Han S."/>
            <person name="de Vos W.M."/>
            <person name="Janssen P.H."/>
            <person name="Smidt H."/>
        </authorList>
    </citation>
    <scope>NUCLEOTIDE SEQUENCE [LARGE SCALE GENOMIC DNA]</scope>
    <source>
        <strain evidence="14 15">Ellin514</strain>
    </source>
</reference>
<evidence type="ECO:0000256" key="9">
    <source>
        <dbReference type="HAMAP-Rule" id="MF_01463"/>
    </source>
</evidence>
<keyword evidence="15" id="KW-1185">Reference proteome</keyword>
<evidence type="ECO:0000256" key="10">
    <source>
        <dbReference type="HAMAP-Rule" id="MF_01464"/>
    </source>
</evidence>
<dbReference type="Gene3D" id="3.30.70.3400">
    <property type="match status" value="1"/>
</dbReference>
<dbReference type="PANTHER" id="PTHR30081">
    <property type="entry name" value="PROTEIN-EXPORT MEMBRANE PROTEIN SEC"/>
    <property type="match status" value="1"/>
</dbReference>
<feature type="transmembrane region" description="Helical" evidence="9">
    <location>
        <begin position="397"/>
        <end position="415"/>
    </location>
</feature>
<keyword evidence="5 9" id="KW-0653">Protein transport</keyword>
<organism evidence="14 15">
    <name type="scientific">Pedosphaera parvula (strain Ellin514)</name>
    <dbReference type="NCBI Taxonomy" id="320771"/>
    <lineage>
        <taxon>Bacteria</taxon>
        <taxon>Pseudomonadati</taxon>
        <taxon>Verrucomicrobiota</taxon>
        <taxon>Pedosphaerae</taxon>
        <taxon>Pedosphaerales</taxon>
        <taxon>Pedosphaeraceae</taxon>
        <taxon>Pedosphaera</taxon>
    </lineage>
</organism>
<evidence type="ECO:0000313" key="14">
    <source>
        <dbReference type="EMBL" id="EEF58714.1"/>
    </source>
</evidence>
<keyword evidence="7 9" id="KW-0811">Translocation</keyword>
<dbReference type="InterPro" id="IPR022813">
    <property type="entry name" value="SecD/SecF_arch_bac"/>
</dbReference>
<protein>
    <recommendedName>
        <fullName evidence="9 10">Multifunctional fusion protein</fullName>
    </recommendedName>
    <domain>
        <recommendedName>
            <fullName evidence="9">Protein translocase subunit SecD</fullName>
        </recommendedName>
    </domain>
    <domain>
        <recommendedName>
            <fullName evidence="10">Protein-export membrane protein SecF</fullName>
        </recommendedName>
    </domain>
</protein>
<dbReference type="GO" id="GO:0006605">
    <property type="term" value="P:protein targeting"/>
    <property type="evidence" value="ECO:0007669"/>
    <property type="project" value="UniProtKB-UniRule"/>
</dbReference>
<sequence>MNRNNLGKFIVVILVIAWAFYEMYPPTSRNLATEFETKAVAQRRDAEFTNIVTHLQKLQQANPERAYANLIDAIGTNDIARYFPMYDVKAEANPNRAVLNRLQRDAAGKIRLGLDLQGGTSFLVGVDYSKTLSGTNAAATNNAALDTQKAGMLSQAVEVLRKRVDKFGVSEPVIQPEGEDRILIQLPGLSESDKEDARRQLSKPAYLEFRLVHEHSDEFIRQGLTEPGYEVLTERDEDANGKVQTRSYLVKKKPELTGKYISGAMVGRNNVGQPEIDFTLTSDGADIFATVTRENVGRQLAVVLDGELQTAPVIHGEIPGGHGQITGTYTDKRAQEIANVLENPLQVPVHILSESSVDPTLGKDTVKSGVKAAIIGTIAVAGFMVIYYMFAGAIADVALISNIIILIGVMASIGTTLTLPGIAGIVLTIGMAVDANVLIFERIREESAKGKSLRGALSAGYDRAFGTIFDSHVTTLISSIILIFMGSGPIKGFGVTLTIGVAASLFTALVVTRIIFDFLISREIVKSLPMLHIIRVTKIDFMKVATPAFICTWLLIVVGLGFGVYRGTVKHDLFGVDFAGGDNLMVGFSQKVDADKIREAVARDAGEKEAIIQYQKDISSSVETLSIKSPYGTSDKILQVLQKDFPAAQFVSKGAEKVGPIIGKEIQQTAIVASLLSLLGILVYVAFRYEFSFAVGAVAAVIHDVLMTIGIYCLFGRQFNATMVAAVLTIIGFSINDTIVIFDRIREDLKLGVRGSFKDLINQALNQTLSRTIITSGTVFLATLSLYLFGGGAINDFAFTFLVGIITGTYSSIYIASYLVLKWHKGARPQTSSQVTVQNAATSRT</sequence>
<evidence type="ECO:0000256" key="2">
    <source>
        <dbReference type="ARBA" id="ARBA00022448"/>
    </source>
</evidence>
<dbReference type="NCBIfam" id="TIGR01129">
    <property type="entry name" value="secD"/>
    <property type="match status" value="1"/>
</dbReference>
<dbReference type="InterPro" id="IPR005665">
    <property type="entry name" value="SecF_bac"/>
</dbReference>
<dbReference type="Gene3D" id="3.30.1360.200">
    <property type="match status" value="1"/>
</dbReference>
<dbReference type="HAMAP" id="MF_01463_B">
    <property type="entry name" value="SecD_B"/>
    <property type="match status" value="1"/>
</dbReference>
<dbReference type="STRING" id="320771.Cflav_PD1810"/>
<evidence type="ECO:0000256" key="4">
    <source>
        <dbReference type="ARBA" id="ARBA00022692"/>
    </source>
</evidence>
<dbReference type="FunFam" id="1.20.1640.10:FF:000004">
    <property type="entry name" value="Protein translocase subunit SecD"/>
    <property type="match status" value="1"/>
</dbReference>
<dbReference type="PANTHER" id="PTHR30081:SF1">
    <property type="entry name" value="PROTEIN TRANSLOCASE SUBUNIT SECD"/>
    <property type="match status" value="1"/>
</dbReference>
<dbReference type="InterPro" id="IPR048634">
    <property type="entry name" value="SecD_SecF_C"/>
</dbReference>
<keyword evidence="2 9" id="KW-0813">Transport</keyword>
<feature type="transmembrane region" description="Helical" evidence="9">
    <location>
        <begin position="541"/>
        <end position="565"/>
    </location>
</feature>
<feature type="transmembrane region" description="Helical" evidence="9">
    <location>
        <begin position="464"/>
        <end position="485"/>
    </location>
</feature>
<dbReference type="InterPro" id="IPR022645">
    <property type="entry name" value="SecD/SecF_bac"/>
</dbReference>
<dbReference type="InterPro" id="IPR005791">
    <property type="entry name" value="SecD"/>
</dbReference>
<feature type="domain" description="SecDF P1 head subdomain" evidence="13">
    <location>
        <begin position="244"/>
        <end position="342"/>
    </location>
</feature>
<comment type="similarity">
    <text evidence="10">Belongs to the SecD/SecF family. SecF subfamily.</text>
</comment>
<feature type="transmembrane region" description="Helical" evidence="9">
    <location>
        <begin position="666"/>
        <end position="687"/>
    </location>
</feature>
<evidence type="ECO:0000256" key="7">
    <source>
        <dbReference type="ARBA" id="ARBA00023010"/>
    </source>
</evidence>
<feature type="transmembrane region" description="Helical" evidence="9">
    <location>
        <begin position="497"/>
        <end position="520"/>
    </location>
</feature>
<feature type="transmembrane region" description="Helical" evidence="9">
    <location>
        <begin position="7"/>
        <end position="24"/>
    </location>
</feature>
<comment type="subcellular location">
    <subcellularLocation>
        <location evidence="1 9">Cell membrane</location>
        <topology evidence="1 9">Multi-pass membrane protein</topology>
    </subcellularLocation>
</comment>
<feature type="transmembrane region" description="Helical" evidence="9">
    <location>
        <begin position="694"/>
        <end position="715"/>
    </location>
</feature>
<evidence type="ECO:0000256" key="6">
    <source>
        <dbReference type="ARBA" id="ARBA00022989"/>
    </source>
</evidence>
<comment type="subunit">
    <text evidence="9">Forms a complex with SecF. Part of the essential Sec protein translocation apparatus which comprises SecA, SecYEG and auxiliary proteins SecDF. Other proteins may also be involved.</text>
</comment>
<evidence type="ECO:0000256" key="8">
    <source>
        <dbReference type="ARBA" id="ARBA00023136"/>
    </source>
</evidence>
<dbReference type="NCBIfam" id="TIGR00916">
    <property type="entry name" value="2A0604s01"/>
    <property type="match status" value="2"/>
</dbReference>
<dbReference type="RefSeq" id="WP_007417241.1">
    <property type="nucleotide sequence ID" value="NZ_ABOX02000038.1"/>
</dbReference>
<evidence type="ECO:0000259" key="13">
    <source>
        <dbReference type="Pfam" id="PF22599"/>
    </source>
</evidence>
<feature type="domain" description="Protein export membrane protein SecD/SecF C-terminal" evidence="11">
    <location>
        <begin position="650"/>
        <end position="825"/>
    </location>
</feature>
<gene>
    <name evidence="9" type="primary">secD</name>
    <name evidence="10" type="synonym">secF</name>
    <name evidence="14" type="ORF">Cflav_PD1810</name>
</gene>
<feature type="transmembrane region" description="Helical" evidence="9">
    <location>
        <begin position="372"/>
        <end position="390"/>
    </location>
</feature>
<comment type="caution">
    <text evidence="14">The sequence shown here is derived from an EMBL/GenBank/DDBJ whole genome shotgun (WGS) entry which is preliminary data.</text>
</comment>